<dbReference type="RefSeq" id="WP_182412995.1">
    <property type="nucleotide sequence ID" value="NZ_CP055153.1"/>
</dbReference>
<dbReference type="KEGG" id="add:HUW48_22105"/>
<name>A0A7L7LDR5_9BACT</name>
<dbReference type="InterPro" id="IPR026444">
    <property type="entry name" value="Secre_tail"/>
</dbReference>
<reference evidence="3 4" key="2">
    <citation type="submission" date="2020-08" db="EMBL/GenBank/DDBJ databases">
        <title>Adhaeribacter dokdonensis sp. nov., isolated from the rhizosphere of Elymus tsukushiensis, a plant native to the Dokdo Islands, Republic of Korea.</title>
        <authorList>
            <person name="Ghim S.Y."/>
        </authorList>
    </citation>
    <scope>NUCLEOTIDE SEQUENCE [LARGE SCALE GENOMIC DNA]</scope>
    <source>
        <strain evidence="3 4">KUDC8001</strain>
    </source>
</reference>
<feature type="domain" description="Secretion system C-terminal sorting" evidence="2">
    <location>
        <begin position="1479"/>
        <end position="1555"/>
    </location>
</feature>
<organism evidence="3 4">
    <name type="scientific">Adhaeribacter radiodurans</name>
    <dbReference type="NCBI Taxonomy" id="2745197"/>
    <lineage>
        <taxon>Bacteria</taxon>
        <taxon>Pseudomonadati</taxon>
        <taxon>Bacteroidota</taxon>
        <taxon>Cytophagia</taxon>
        <taxon>Cytophagales</taxon>
        <taxon>Hymenobacteraceae</taxon>
        <taxon>Adhaeribacter</taxon>
    </lineage>
</organism>
<dbReference type="Gene3D" id="2.60.40.4070">
    <property type="match status" value="1"/>
</dbReference>
<evidence type="ECO:0000313" key="3">
    <source>
        <dbReference type="EMBL" id="QMU30549.1"/>
    </source>
</evidence>
<dbReference type="PANTHER" id="PTHR42754">
    <property type="entry name" value="ENDOGLUCANASE"/>
    <property type="match status" value="1"/>
</dbReference>
<protein>
    <submittedName>
        <fullName evidence="3">T9SS type A sorting domain-containing protein</fullName>
    </submittedName>
</protein>
<dbReference type="NCBIfam" id="TIGR04183">
    <property type="entry name" value="Por_Secre_tail"/>
    <property type="match status" value="1"/>
</dbReference>
<evidence type="ECO:0000256" key="1">
    <source>
        <dbReference type="SAM" id="MobiDB-lite"/>
    </source>
</evidence>
<evidence type="ECO:0000259" key="2">
    <source>
        <dbReference type="Pfam" id="PF18962"/>
    </source>
</evidence>
<dbReference type="EMBL" id="CP055153">
    <property type="protein sequence ID" value="QMU30549.1"/>
    <property type="molecule type" value="Genomic_DNA"/>
</dbReference>
<sequence>MKIQLSGLYRSQFELVLSPGWRIISVLLLFLFSFTTGTLAQSKVWDNTLGGDGTDDLVLVQQTSDGGYILGGSSTSGKAGDKTEPNRDPGTDNNSYYTGDYWIVKLKADGSKAWDKTFGGNSRDELRSLQQTSDGGYILGGTSYSGISGDKSEANKGKQDEFGNITNDYWIVKIDASGNKQWDKTFGGDNYDYLVSVQQTKEGDYILGGHSESGANVDKTEPSKGGWDWWVVKMDASGRKIWDKSFGENQYDNLVNLVLTSDNGYLLAGSFYGDTRIIKLKADGTPLWEKVLDVRDLTSLQATPDGGYVAGYTATTSTYSHDYGIIKLKADGTQVWNKTYGGNKEDWLTTAQPTQDGGYILGGGSSSGISDDKTEPVKGPCNDDECDTDFWLIKLRADGTKEWDKTIGGIDYDFFASVQQTSDGGYILGGTSNSGISGDKSEARSGYWVEKLDNKIRLNQSITFAPILLNKAVGDPPFTLSAKANSGLSVTFKVVSGPATVSGNKVTLTGEGTVHLQAIQAGNGTYNPALVDRSFIVEEKKLIKKLWDKTFGGFNREVLTAMIATPDGGYLVGGYSVSGKSADKSNTSRGNKDYWLVKLNAQGVKVWDKTYGGSKSDSLTAIISTPDGGYLLGGASASGVSGDKSQANKGNYDYWLIKIDATGTKIWDKVYGGREADNLITLLATPDGGYLLGGTSTSGISGDKSQISKGSTDYWLLKINATGTKLWDRTYGGSEAENLTALTAATEGGYLVGGSSASGKSGDKSQASRGFEDYWIVRLKEDGTKLWDKTYGGFKQTYEYEDCPYEDPKDCEYQAGSSILTALFATPDGGYLVGGYSNADKNSDKTNDNDGQLRDYWLLKIDAKGSKLWDKTYGGVRTEISTGPGGWYYTGNSLLRTIIAAPDGDYILAGTSDSYKGRDKSENTRVGERYTYPAGGGGYYLFFPGEEDYWVLKITGEGTKKWDRTIGSRNYDELQAIVATPDGSYVLAGTTYNAGIGGDKTEATRDTTGILSNDKGDYWVVKIKDEMPPVTSAWNMRYGGSGTEGFTAVIKTSDGGYLSGGYTNSGISGDKTQPSQGLNDYWIVKSDKNGKKLWDKRYGGSGEDYLNTLIQTSDGGYLLGGSSESGSSGDKSQTSRGGRDCWIIKINSNGTKVWDKRFGGTGSDEIKKVIQLSTGEYLLAGMSNSPVSGDKSQSSRGGQDYWLVKIKGDGTKIWDKRFGGSLNENLEGLALTINGDYLLGGSSFSGISGDKTQASRGGADYWLVRVSSSGNKVWDKRFGGTGEDNLMDVGSTGTSTGNLFIAGHSTSGAEGDRSQNSQGGKDFWMLKLNSSGEKLWDKRFGGSGHEGLRTILLTQEGGYLLAGRSESGVSGDKTQSNQGSSDYWIVKTSSTGIKQWDKRFGGSNYDEIRMALQTADGGFLLGGRSESGVSGDRTQPSQGSSDYWLVKVAPETSSILAERETALAEEPKVKAELSPLQAYPNPVKDKVTASFTLPQTQPVSLKVYDSQGQEVTTLFQGEAQANKAYEVIWQPKTSQPNGMYILRLQTTRSAQTQRILFTK</sequence>
<dbReference type="Proteomes" id="UP000514509">
    <property type="component" value="Chromosome"/>
</dbReference>
<dbReference type="SUPFAM" id="SSF50998">
    <property type="entry name" value="Quinoprotein alcohol dehydrogenase-like"/>
    <property type="match status" value="1"/>
</dbReference>
<evidence type="ECO:0000313" key="4">
    <source>
        <dbReference type="Proteomes" id="UP000514509"/>
    </source>
</evidence>
<dbReference type="Pfam" id="PF18962">
    <property type="entry name" value="Por_Secre_tail"/>
    <property type="match status" value="1"/>
</dbReference>
<feature type="compositionally biased region" description="Basic and acidic residues" evidence="1">
    <location>
        <begin position="79"/>
        <end position="90"/>
    </location>
</feature>
<reference evidence="3 4" key="1">
    <citation type="submission" date="2020-06" db="EMBL/GenBank/DDBJ databases">
        <authorList>
            <person name="Hwang Y.J."/>
        </authorList>
    </citation>
    <scope>NUCLEOTIDE SEQUENCE [LARGE SCALE GENOMIC DNA]</scope>
    <source>
        <strain evidence="3 4">KUDC8001</strain>
    </source>
</reference>
<dbReference type="PANTHER" id="PTHR42754:SF1">
    <property type="entry name" value="LIPOPROTEIN"/>
    <property type="match status" value="1"/>
</dbReference>
<gene>
    <name evidence="3" type="ORF">HUW48_22105</name>
</gene>
<feature type="region of interest" description="Disordered" evidence="1">
    <location>
        <begin position="71"/>
        <end position="93"/>
    </location>
</feature>
<proteinExistence type="predicted"/>
<accession>A0A7L7LDR5</accession>
<dbReference type="InterPro" id="IPR011047">
    <property type="entry name" value="Quinoprotein_ADH-like_sf"/>
</dbReference>
<keyword evidence="4" id="KW-1185">Reference proteome</keyword>